<protein>
    <recommendedName>
        <fullName evidence="4">Holin-like toxin</fullName>
    </recommendedName>
</protein>
<evidence type="ECO:0000313" key="3">
    <source>
        <dbReference type="Proteomes" id="UP000249134"/>
    </source>
</evidence>
<accession>A0A2X4WFI6</accession>
<evidence type="ECO:0008006" key="4">
    <source>
        <dbReference type="Google" id="ProtNLM"/>
    </source>
</evidence>
<dbReference type="Proteomes" id="UP000249134">
    <property type="component" value="Chromosome 1"/>
</dbReference>
<keyword evidence="1" id="KW-0812">Transmembrane</keyword>
<dbReference type="InterPro" id="IPR031616">
    <property type="entry name" value="BsrE-like"/>
</dbReference>
<sequence length="35" mass="3842">MTVYEALSVVGQFSIVAISVLTLIVSLVIYNNKKK</sequence>
<organism evidence="2 3">
    <name type="scientific">Lederbergia lenta</name>
    <name type="common">Bacillus lentus</name>
    <dbReference type="NCBI Taxonomy" id="1467"/>
    <lineage>
        <taxon>Bacteria</taxon>
        <taxon>Bacillati</taxon>
        <taxon>Bacillota</taxon>
        <taxon>Bacilli</taxon>
        <taxon>Bacillales</taxon>
        <taxon>Bacillaceae</taxon>
        <taxon>Lederbergia</taxon>
    </lineage>
</organism>
<dbReference type="EMBL" id="LS483476">
    <property type="protein sequence ID" value="SQI61951.1"/>
    <property type="molecule type" value="Genomic_DNA"/>
</dbReference>
<name>A0A2X4WFI6_LEDLE</name>
<dbReference type="RefSeq" id="WP_231955843.1">
    <property type="nucleotide sequence ID" value="NZ_CBCSGM010000003.1"/>
</dbReference>
<gene>
    <name evidence="2" type="ORF">NCTC4824_03520</name>
</gene>
<evidence type="ECO:0000313" key="2">
    <source>
        <dbReference type="EMBL" id="SQI61951.1"/>
    </source>
</evidence>
<feature type="transmembrane region" description="Helical" evidence="1">
    <location>
        <begin position="6"/>
        <end position="30"/>
    </location>
</feature>
<keyword evidence="3" id="KW-1185">Reference proteome</keyword>
<dbReference type="KEGG" id="blen:NCTC4824_03520"/>
<keyword evidence="1" id="KW-1133">Transmembrane helix</keyword>
<proteinExistence type="predicted"/>
<evidence type="ECO:0000256" key="1">
    <source>
        <dbReference type="SAM" id="Phobius"/>
    </source>
</evidence>
<reference evidence="2 3" key="1">
    <citation type="submission" date="2018-06" db="EMBL/GenBank/DDBJ databases">
        <authorList>
            <consortium name="Pathogen Informatics"/>
            <person name="Doyle S."/>
        </authorList>
    </citation>
    <scope>NUCLEOTIDE SEQUENCE [LARGE SCALE GENOMIC DNA]</scope>
    <source>
        <strain evidence="2 3">NCTC4824</strain>
    </source>
</reference>
<keyword evidence="1" id="KW-0472">Membrane</keyword>
<dbReference type="AlphaFoldDB" id="A0A2X4WFI6"/>
<dbReference type="Pfam" id="PF16935">
    <property type="entry name" value="Hol_Tox"/>
    <property type="match status" value="1"/>
</dbReference>